<accession>A0AAN6VTH0</accession>
<name>A0AAN6VTH0_9PEZI</name>
<gene>
    <name evidence="2" type="ORF">C8A00DRAFT_40076</name>
</gene>
<dbReference type="InterPro" id="IPR001810">
    <property type="entry name" value="F-box_dom"/>
</dbReference>
<dbReference type="Proteomes" id="UP001302745">
    <property type="component" value="Unassembled WGS sequence"/>
</dbReference>
<evidence type="ECO:0000313" key="2">
    <source>
        <dbReference type="EMBL" id="KAK4157498.1"/>
    </source>
</evidence>
<sequence length="326" mass="35973">MAILHQPVDERKILPAQARSNEPYPAGDTDDRNAIIQVVTFHRRDYNLALVSFGPQSSSFIRTLDRLPCEINCETIRYLDAASVIAFRQANRHARQVVSTLPEYQAATQHAMDAILALYKIGIAAHFTPADIQTVLSIEKCPLCGEFGGFIFLPTLQRCCFPCLQLSPELRVYRARKCKNVGGPVPVARSIPGTFGMAETECKQRLWLTPTKPMAKSNPKPIYRYMVATALPYVDLGAGGTQVQHGVCCTGCQISVEKNLAMHGDVPSYDISDLRDRVYSSDGYLRHFQWCQEAQTLWASSSGGTVPVKIPFGALKGGSFRSSKDG</sequence>
<comment type="caution">
    <text evidence="2">The sequence shown here is derived from an EMBL/GenBank/DDBJ whole genome shotgun (WGS) entry which is preliminary data.</text>
</comment>
<evidence type="ECO:0000259" key="1">
    <source>
        <dbReference type="PROSITE" id="PS50181"/>
    </source>
</evidence>
<protein>
    <recommendedName>
        <fullName evidence="1">F-box domain-containing protein</fullName>
    </recommendedName>
</protein>
<reference evidence="2" key="2">
    <citation type="submission" date="2023-05" db="EMBL/GenBank/DDBJ databases">
        <authorList>
            <consortium name="Lawrence Berkeley National Laboratory"/>
            <person name="Steindorff A."/>
            <person name="Hensen N."/>
            <person name="Bonometti L."/>
            <person name="Westerberg I."/>
            <person name="Brannstrom I.O."/>
            <person name="Guillou S."/>
            <person name="Cros-Aarteil S."/>
            <person name="Calhoun S."/>
            <person name="Haridas S."/>
            <person name="Kuo A."/>
            <person name="Mondo S."/>
            <person name="Pangilinan J."/>
            <person name="Riley R."/>
            <person name="Labutti K."/>
            <person name="Andreopoulos B."/>
            <person name="Lipzen A."/>
            <person name="Chen C."/>
            <person name="Yanf M."/>
            <person name="Daum C."/>
            <person name="Ng V."/>
            <person name="Clum A."/>
            <person name="Ohm R."/>
            <person name="Martin F."/>
            <person name="Silar P."/>
            <person name="Natvig D."/>
            <person name="Lalanne C."/>
            <person name="Gautier V."/>
            <person name="Ament-Velasquez S.L."/>
            <person name="Kruys A."/>
            <person name="Hutchinson M.I."/>
            <person name="Powell A.J."/>
            <person name="Barry K."/>
            <person name="Miller A.N."/>
            <person name="Grigoriev I.V."/>
            <person name="Debuchy R."/>
            <person name="Gladieux P."/>
            <person name="Thoren M.H."/>
            <person name="Johannesson H."/>
        </authorList>
    </citation>
    <scope>NUCLEOTIDE SEQUENCE</scope>
    <source>
        <strain evidence="2">CBS 538.74</strain>
    </source>
</reference>
<proteinExistence type="predicted"/>
<feature type="domain" description="F-box" evidence="1">
    <location>
        <begin position="61"/>
        <end position="107"/>
    </location>
</feature>
<dbReference type="PROSITE" id="PS50181">
    <property type="entry name" value="FBOX"/>
    <property type="match status" value="1"/>
</dbReference>
<dbReference type="AlphaFoldDB" id="A0AAN6VTH0"/>
<keyword evidence="3" id="KW-1185">Reference proteome</keyword>
<reference evidence="2" key="1">
    <citation type="journal article" date="2023" name="Mol. Phylogenet. Evol.">
        <title>Genome-scale phylogeny and comparative genomics of the fungal order Sordariales.</title>
        <authorList>
            <person name="Hensen N."/>
            <person name="Bonometti L."/>
            <person name="Westerberg I."/>
            <person name="Brannstrom I.O."/>
            <person name="Guillou S."/>
            <person name="Cros-Aarteil S."/>
            <person name="Calhoun S."/>
            <person name="Haridas S."/>
            <person name="Kuo A."/>
            <person name="Mondo S."/>
            <person name="Pangilinan J."/>
            <person name="Riley R."/>
            <person name="LaButti K."/>
            <person name="Andreopoulos B."/>
            <person name="Lipzen A."/>
            <person name="Chen C."/>
            <person name="Yan M."/>
            <person name="Daum C."/>
            <person name="Ng V."/>
            <person name="Clum A."/>
            <person name="Steindorff A."/>
            <person name="Ohm R.A."/>
            <person name="Martin F."/>
            <person name="Silar P."/>
            <person name="Natvig D.O."/>
            <person name="Lalanne C."/>
            <person name="Gautier V."/>
            <person name="Ament-Velasquez S.L."/>
            <person name="Kruys A."/>
            <person name="Hutchinson M.I."/>
            <person name="Powell A.J."/>
            <person name="Barry K."/>
            <person name="Miller A.N."/>
            <person name="Grigoriev I.V."/>
            <person name="Debuchy R."/>
            <person name="Gladieux P."/>
            <person name="Hiltunen Thoren M."/>
            <person name="Johannesson H."/>
        </authorList>
    </citation>
    <scope>NUCLEOTIDE SEQUENCE</scope>
    <source>
        <strain evidence="2">CBS 538.74</strain>
    </source>
</reference>
<evidence type="ECO:0000313" key="3">
    <source>
        <dbReference type="Proteomes" id="UP001302745"/>
    </source>
</evidence>
<dbReference type="EMBL" id="MU856849">
    <property type="protein sequence ID" value="KAK4157498.1"/>
    <property type="molecule type" value="Genomic_DNA"/>
</dbReference>
<organism evidence="2 3">
    <name type="scientific">Chaetomidium leptoderma</name>
    <dbReference type="NCBI Taxonomy" id="669021"/>
    <lineage>
        <taxon>Eukaryota</taxon>
        <taxon>Fungi</taxon>
        <taxon>Dikarya</taxon>
        <taxon>Ascomycota</taxon>
        <taxon>Pezizomycotina</taxon>
        <taxon>Sordariomycetes</taxon>
        <taxon>Sordariomycetidae</taxon>
        <taxon>Sordariales</taxon>
        <taxon>Chaetomiaceae</taxon>
        <taxon>Chaetomidium</taxon>
    </lineage>
</organism>